<evidence type="ECO:0000313" key="2">
    <source>
        <dbReference type="Proteomes" id="UP000887565"/>
    </source>
</evidence>
<proteinExistence type="predicted"/>
<protein>
    <submittedName>
        <fullName evidence="3">Uncharacterized protein</fullName>
    </submittedName>
</protein>
<organism evidence="2 3">
    <name type="scientific">Romanomermis culicivorax</name>
    <name type="common">Nematode worm</name>
    <dbReference type="NCBI Taxonomy" id="13658"/>
    <lineage>
        <taxon>Eukaryota</taxon>
        <taxon>Metazoa</taxon>
        <taxon>Ecdysozoa</taxon>
        <taxon>Nematoda</taxon>
        <taxon>Enoplea</taxon>
        <taxon>Dorylaimia</taxon>
        <taxon>Mermithida</taxon>
        <taxon>Mermithoidea</taxon>
        <taxon>Mermithidae</taxon>
        <taxon>Romanomermis</taxon>
    </lineage>
</organism>
<evidence type="ECO:0000313" key="3">
    <source>
        <dbReference type="WBParaSite" id="nRc.2.0.1.t43113-RA"/>
    </source>
</evidence>
<dbReference type="Proteomes" id="UP000887565">
    <property type="component" value="Unplaced"/>
</dbReference>
<evidence type="ECO:0000256" key="1">
    <source>
        <dbReference type="SAM" id="Phobius"/>
    </source>
</evidence>
<dbReference type="WBParaSite" id="nRc.2.0.1.t43113-RA">
    <property type="protein sequence ID" value="nRc.2.0.1.t43113-RA"/>
    <property type="gene ID" value="nRc.2.0.1.g43113"/>
</dbReference>
<sequence length="85" mass="10175">MYKWCCSDVYKTVTNLFIKEEQNASWDGTTALSTLGEVVVLLTMRYLRIRFLTRKSNQYFTKELRFQLQFSISYFTLMTIFGWAM</sequence>
<keyword evidence="1" id="KW-0812">Transmembrane</keyword>
<keyword evidence="1" id="KW-0472">Membrane</keyword>
<keyword evidence="1" id="KW-1133">Transmembrane helix</keyword>
<keyword evidence="2" id="KW-1185">Reference proteome</keyword>
<dbReference type="AlphaFoldDB" id="A0A915L025"/>
<name>A0A915L025_ROMCU</name>
<feature type="transmembrane region" description="Helical" evidence="1">
    <location>
        <begin position="68"/>
        <end position="84"/>
    </location>
</feature>
<accession>A0A915L025</accession>
<reference evidence="3" key="1">
    <citation type="submission" date="2022-11" db="UniProtKB">
        <authorList>
            <consortium name="WormBaseParasite"/>
        </authorList>
    </citation>
    <scope>IDENTIFICATION</scope>
</reference>